<dbReference type="PANTHER" id="PTHR10039:SF10">
    <property type="entry name" value="NACHT DOMAIN-CONTAINING PROTEIN"/>
    <property type="match status" value="1"/>
</dbReference>
<accession>A0AAD9Y5W2</accession>
<dbReference type="InterPro" id="IPR056884">
    <property type="entry name" value="NPHP3-like_N"/>
</dbReference>
<keyword evidence="1" id="KW-0677">Repeat</keyword>
<evidence type="ECO:0000313" key="4">
    <source>
        <dbReference type="Proteomes" id="UP001281614"/>
    </source>
</evidence>
<gene>
    <name evidence="3" type="ORF">CKAH01_07681</name>
</gene>
<dbReference type="Proteomes" id="UP001281614">
    <property type="component" value="Unassembled WGS sequence"/>
</dbReference>
<dbReference type="Pfam" id="PF24883">
    <property type="entry name" value="NPHP3_N"/>
    <property type="match status" value="1"/>
</dbReference>
<feature type="domain" description="Nephrocystin 3-like N-terminal" evidence="2">
    <location>
        <begin position="280"/>
        <end position="420"/>
    </location>
</feature>
<dbReference type="AlphaFoldDB" id="A0AAD9Y5W2"/>
<dbReference type="SUPFAM" id="SSF52540">
    <property type="entry name" value="P-loop containing nucleoside triphosphate hydrolases"/>
    <property type="match status" value="1"/>
</dbReference>
<dbReference type="InterPro" id="IPR027417">
    <property type="entry name" value="P-loop_NTPase"/>
</dbReference>
<dbReference type="PANTHER" id="PTHR10039">
    <property type="entry name" value="AMELOGENIN"/>
    <property type="match status" value="1"/>
</dbReference>
<dbReference type="EMBL" id="VYYT01000411">
    <property type="protein sequence ID" value="KAK2736994.1"/>
    <property type="molecule type" value="Genomic_DNA"/>
</dbReference>
<sequence>MALALRNAAPLKAQVRLAQAVSEFEASLDGEHKAAFRNARIATRATPPTPSDVMKLTAEIDSRVRQEQGPSRCFGPRLTNILQAVQQFAALGDTVVGGSQNLVACGVWSAVRMVLHMAIGYASYLEKLSLLFMTAGRQAPRYQALAIIYPRSKTLQRYLSEYFIVIVRICQKIKNYAMKSAFSQFKSSLGDADLKEFQGDLEVWGNAIKDEATLLLNQRLQNESQENQRARALVSKWSTSSARQQALERKTRWLDACSTYDFQTAWKQIRKRGSTSLLSTWAEYQLWKHEIETPSAILFNGKIGSGKSVTLANIVDDLYLIGDIVVVYFFCRHDIPESLKSRTILGSLARQYLSHFPENNDVFKRDVTTPDLEELMALMEPKRDGRSRHLLIDGLDECSIEERRSVLTQISWLQKQSNWRIGFSARLSAESSVQQHITLKWRVSLPASNPDIERYIDSELEARLANGHLKLGDPNLVSEIRAALMNGANGMFLWVTLQLDQICSEASDHSIRLAIKSLPRDLSETYARILSNSAAGDTHQYHVRLFKFLAAAYVPLTVGQIQEIASVTVGDTAWDPSKRINDIARVMRFCGSLIMVEEEEQTVQFVHHSARSFCQGILGGADHWQFCFSDEEAHCEMGETAVTYLSYGIFDARLSTHVIPKVDVGGVSERIMENTLGKSKAIMRMALGYAGPKQGCDRDIGPFLATQRGTTSTAFEKISHPFLLYAEKFWILHTRSVGNSAVYKLWERLFDEVDIHDLQLTPHMLGPLDKFEIPCEHPLASAFLWAINYSHLAVFDRLMDLGGKYPFSKRLPWARFRFFRSLLSDLQPQDSFTKAPRLELHMIGRLLPLAITLRLHHTVEWMLPFVDPKEILRVFKVAVSCGNYASAVIVSRNAAFRYLGRSVLPIELLTTAIASHDARMISLLVHMGVARSTNTNALALSSVLYSDIHQAPLLRIILMLAKSGISLNFLSQRDISAIFRALATSPEINSEMASQAMKRILVSNSNLLGVYQRTLQQACAIGSFELAQAACLSYFDCKSRGFDAGKISEYPFEGDELAPSSTDNL</sequence>
<protein>
    <recommendedName>
        <fullName evidence="2">Nephrocystin 3-like N-terminal domain-containing protein</fullName>
    </recommendedName>
</protein>
<organism evidence="3 4">
    <name type="scientific">Colletotrichum kahawae</name>
    <name type="common">Coffee berry disease fungus</name>
    <dbReference type="NCBI Taxonomy" id="34407"/>
    <lineage>
        <taxon>Eukaryota</taxon>
        <taxon>Fungi</taxon>
        <taxon>Dikarya</taxon>
        <taxon>Ascomycota</taxon>
        <taxon>Pezizomycotina</taxon>
        <taxon>Sordariomycetes</taxon>
        <taxon>Hypocreomycetidae</taxon>
        <taxon>Glomerellales</taxon>
        <taxon>Glomerellaceae</taxon>
        <taxon>Colletotrichum</taxon>
        <taxon>Colletotrichum gloeosporioides species complex</taxon>
    </lineage>
</organism>
<comment type="caution">
    <text evidence="3">The sequence shown here is derived from an EMBL/GenBank/DDBJ whole genome shotgun (WGS) entry which is preliminary data.</text>
</comment>
<keyword evidence="4" id="KW-1185">Reference proteome</keyword>
<name>A0AAD9Y5W2_COLKA</name>
<proteinExistence type="predicted"/>
<dbReference type="Gene3D" id="3.40.50.300">
    <property type="entry name" value="P-loop containing nucleotide triphosphate hydrolases"/>
    <property type="match status" value="1"/>
</dbReference>
<evidence type="ECO:0000256" key="1">
    <source>
        <dbReference type="ARBA" id="ARBA00022737"/>
    </source>
</evidence>
<evidence type="ECO:0000313" key="3">
    <source>
        <dbReference type="EMBL" id="KAK2736994.1"/>
    </source>
</evidence>
<evidence type="ECO:0000259" key="2">
    <source>
        <dbReference type="Pfam" id="PF24883"/>
    </source>
</evidence>
<reference evidence="3" key="1">
    <citation type="submission" date="2023-02" db="EMBL/GenBank/DDBJ databases">
        <title>Colletotrichum kahawae CIFC_Que2 genome sequencing and assembly.</title>
        <authorList>
            <person name="Baroncelli R."/>
        </authorList>
    </citation>
    <scope>NUCLEOTIDE SEQUENCE</scope>
    <source>
        <strain evidence="3">CIFC_Que2</strain>
    </source>
</reference>